<evidence type="ECO:0000256" key="2">
    <source>
        <dbReference type="ARBA" id="ARBA00023108"/>
    </source>
</evidence>
<dbReference type="OrthoDB" id="8190514at2759"/>
<reference evidence="5" key="1">
    <citation type="submission" date="2022-01" db="EMBL/GenBank/DDBJ databases">
        <authorList>
            <person name="King R."/>
        </authorList>
    </citation>
    <scope>NUCLEOTIDE SEQUENCE</scope>
</reference>
<dbReference type="PANTHER" id="PTHR11008:SF32">
    <property type="entry name" value="CIRCADIAN CLOCK-CONTROLLED PROTEIN DAYWAKE-RELATED"/>
    <property type="match status" value="1"/>
</dbReference>
<dbReference type="Gene3D" id="3.15.10.30">
    <property type="entry name" value="Haemolymph juvenile hormone binding protein"/>
    <property type="match status" value="1"/>
</dbReference>
<dbReference type="GO" id="GO:0007623">
    <property type="term" value="P:circadian rhythm"/>
    <property type="evidence" value="ECO:0007669"/>
    <property type="project" value="UniProtKB-ARBA"/>
</dbReference>
<organism evidence="5 6">
    <name type="scientific">Phyllotreta striolata</name>
    <name type="common">Striped flea beetle</name>
    <name type="synonym">Crioceris striolata</name>
    <dbReference type="NCBI Taxonomy" id="444603"/>
    <lineage>
        <taxon>Eukaryota</taxon>
        <taxon>Metazoa</taxon>
        <taxon>Ecdysozoa</taxon>
        <taxon>Arthropoda</taxon>
        <taxon>Hexapoda</taxon>
        <taxon>Insecta</taxon>
        <taxon>Pterygota</taxon>
        <taxon>Neoptera</taxon>
        <taxon>Endopterygota</taxon>
        <taxon>Coleoptera</taxon>
        <taxon>Polyphaga</taxon>
        <taxon>Cucujiformia</taxon>
        <taxon>Chrysomeloidea</taxon>
        <taxon>Chrysomelidae</taxon>
        <taxon>Galerucinae</taxon>
        <taxon>Alticini</taxon>
        <taxon>Phyllotreta</taxon>
    </lineage>
</organism>
<dbReference type="GO" id="GO:0005615">
    <property type="term" value="C:extracellular space"/>
    <property type="evidence" value="ECO:0007669"/>
    <property type="project" value="TreeGrafter"/>
</dbReference>
<dbReference type="AlphaFoldDB" id="A0A9N9TLF1"/>
<dbReference type="SMART" id="SM00700">
    <property type="entry name" value="JHBP"/>
    <property type="match status" value="1"/>
</dbReference>
<dbReference type="PANTHER" id="PTHR11008">
    <property type="entry name" value="PROTEIN TAKEOUT-LIKE PROTEIN"/>
    <property type="match status" value="1"/>
</dbReference>
<gene>
    <name evidence="5" type="ORF">PHYEVI_LOCUS2518</name>
</gene>
<keyword evidence="1 4" id="KW-0732">Signal</keyword>
<sequence>MKTSLSITLTILVCLYEASCFDFGKSFKLCHPSDPQIEKCLIDAIETGFKTLGSTGISAIGVAPIDPLEVVKITIGAGTSAVNLVQNYANVKIKGLSTLKAESANFDLNNRNFVFVTRHPMLTQSADYSINGKILVMPVFGKGLSVIKLKDAKIVHNIVFNEETKHNKKYFNVVSYNANITIGGAHYDFQNLFNGDRRLGDAILKVVNDNWSLIFNDVSEGVCKSYSQVFQSVATALFKRVPIEDMLHD</sequence>
<dbReference type="InterPro" id="IPR010562">
    <property type="entry name" value="Haemolymph_juvenile_hormone-bd"/>
</dbReference>
<dbReference type="FunFam" id="3.15.10.30:FF:000001">
    <property type="entry name" value="Takeout-like protein 1"/>
    <property type="match status" value="1"/>
</dbReference>
<dbReference type="EMBL" id="OU900104">
    <property type="protein sequence ID" value="CAG9856091.1"/>
    <property type="molecule type" value="Genomic_DNA"/>
</dbReference>
<keyword evidence="6" id="KW-1185">Reference proteome</keyword>
<evidence type="ECO:0000256" key="4">
    <source>
        <dbReference type="SAM" id="SignalP"/>
    </source>
</evidence>
<evidence type="ECO:0000256" key="1">
    <source>
        <dbReference type="ARBA" id="ARBA00022729"/>
    </source>
</evidence>
<comment type="similarity">
    <text evidence="3">Belongs to the TO family.</text>
</comment>
<proteinExistence type="inferred from homology"/>
<dbReference type="Proteomes" id="UP001153712">
    <property type="component" value="Chromosome 11"/>
</dbReference>
<protein>
    <submittedName>
        <fullName evidence="5">Uncharacterized protein</fullName>
    </submittedName>
</protein>
<dbReference type="Pfam" id="PF06585">
    <property type="entry name" value="JHBP"/>
    <property type="match status" value="1"/>
</dbReference>
<feature type="signal peptide" evidence="4">
    <location>
        <begin position="1"/>
        <end position="20"/>
    </location>
</feature>
<keyword evidence="2" id="KW-0090">Biological rhythms</keyword>
<accession>A0A9N9TLF1</accession>
<feature type="chain" id="PRO_5040421646" evidence="4">
    <location>
        <begin position="21"/>
        <end position="249"/>
    </location>
</feature>
<name>A0A9N9TLF1_PHYSR</name>
<evidence type="ECO:0000256" key="3">
    <source>
        <dbReference type="ARBA" id="ARBA00060902"/>
    </source>
</evidence>
<evidence type="ECO:0000313" key="5">
    <source>
        <dbReference type="EMBL" id="CAG9856091.1"/>
    </source>
</evidence>
<evidence type="ECO:0000313" key="6">
    <source>
        <dbReference type="Proteomes" id="UP001153712"/>
    </source>
</evidence>
<dbReference type="InterPro" id="IPR038606">
    <property type="entry name" value="To_sf"/>
</dbReference>